<gene>
    <name evidence="2" type="ORF">METZ01_LOCUS4710</name>
</gene>
<proteinExistence type="predicted"/>
<evidence type="ECO:0000256" key="1">
    <source>
        <dbReference type="SAM" id="Phobius"/>
    </source>
</evidence>
<keyword evidence="1" id="KW-0812">Transmembrane</keyword>
<accession>A0A381NB82</accession>
<organism evidence="2">
    <name type="scientific">marine metagenome</name>
    <dbReference type="NCBI Taxonomy" id="408172"/>
    <lineage>
        <taxon>unclassified sequences</taxon>
        <taxon>metagenomes</taxon>
        <taxon>ecological metagenomes</taxon>
    </lineage>
</organism>
<dbReference type="EMBL" id="UINC01000243">
    <property type="protein sequence ID" value="SUZ51856.1"/>
    <property type="molecule type" value="Genomic_DNA"/>
</dbReference>
<protein>
    <submittedName>
        <fullName evidence="2">Uncharacterized protein</fullName>
    </submittedName>
</protein>
<name>A0A381NB82_9ZZZZ</name>
<dbReference type="AlphaFoldDB" id="A0A381NB82"/>
<feature type="transmembrane region" description="Helical" evidence="1">
    <location>
        <begin position="41"/>
        <end position="60"/>
    </location>
</feature>
<evidence type="ECO:0000313" key="2">
    <source>
        <dbReference type="EMBL" id="SUZ51856.1"/>
    </source>
</evidence>
<feature type="transmembrane region" description="Helical" evidence="1">
    <location>
        <begin position="15"/>
        <end position="34"/>
    </location>
</feature>
<sequence>MTKKNNIKTNEEMDIVQLFQKISNLFLNLILIVFRTLKKFFVSWKTISLIIVLGAALGFITENIIEDDSTKEASVLLKINFDAGNYVYDAISLINQKIESEDEDFFSNDMGLSDDEEITEISIKPIIDLKDILKSEINANEIRALFENLEFEDNIAMTEGFKSDYEYHVLSLDISSSASTSSLKKIIQYFNGNPLFLGLKERRLQSIASSIFNNENTIKQIDKLIEKYSSTNNFEKSSAQLYIDNKTYLPNELIKIKITLEEQNEELKNERILSKETVMVINETNLLIDQDELSDNKTVYYPILLVLIFIIASVVLKLYKYLDKLDRGI</sequence>
<keyword evidence="1" id="KW-1133">Transmembrane helix</keyword>
<feature type="transmembrane region" description="Helical" evidence="1">
    <location>
        <begin position="299"/>
        <end position="319"/>
    </location>
</feature>
<keyword evidence="1" id="KW-0472">Membrane</keyword>
<reference evidence="2" key="1">
    <citation type="submission" date="2018-05" db="EMBL/GenBank/DDBJ databases">
        <authorList>
            <person name="Lanie J.A."/>
            <person name="Ng W.-L."/>
            <person name="Kazmierczak K.M."/>
            <person name="Andrzejewski T.M."/>
            <person name="Davidsen T.M."/>
            <person name="Wayne K.J."/>
            <person name="Tettelin H."/>
            <person name="Glass J.I."/>
            <person name="Rusch D."/>
            <person name="Podicherti R."/>
            <person name="Tsui H.-C.T."/>
            <person name="Winkler M.E."/>
        </authorList>
    </citation>
    <scope>NUCLEOTIDE SEQUENCE</scope>
</reference>